<dbReference type="Proteomes" id="UP000266841">
    <property type="component" value="Unassembled WGS sequence"/>
</dbReference>
<feature type="compositionally biased region" description="Basic residues" evidence="1">
    <location>
        <begin position="173"/>
        <end position="184"/>
    </location>
</feature>
<feature type="region of interest" description="Disordered" evidence="1">
    <location>
        <begin position="31"/>
        <end position="58"/>
    </location>
</feature>
<dbReference type="AlphaFoldDB" id="K0TBN6"/>
<evidence type="ECO:0000313" key="2">
    <source>
        <dbReference type="EMBL" id="EJK76123.1"/>
    </source>
</evidence>
<sequence length="207" mass="22792">MNGIQITINPKSSNLFDDEVLREKYKAMDDELTKATADSERTRSANHEDDSLGDDDTLSDDGSFASMDTHTLLSFSTFGTHNMRSVMACGGHLGGARSVGGAVLYTLADATVAVGSVAFQRGRATAEMLSAAIRGNEENATAPAHDERRGSLSSEIKEKMERSRAEREERREQRARRRSLKHEKMRADDLMRARQEIGGLAAAWRQS</sequence>
<comment type="caution">
    <text evidence="2">The sequence shown here is derived from an EMBL/GenBank/DDBJ whole genome shotgun (WGS) entry which is preliminary data.</text>
</comment>
<feature type="compositionally biased region" description="Basic and acidic residues" evidence="1">
    <location>
        <begin position="144"/>
        <end position="172"/>
    </location>
</feature>
<reference evidence="2 3" key="1">
    <citation type="journal article" date="2012" name="Genome Biol.">
        <title>Genome and low-iron response of an oceanic diatom adapted to chronic iron limitation.</title>
        <authorList>
            <person name="Lommer M."/>
            <person name="Specht M."/>
            <person name="Roy A.S."/>
            <person name="Kraemer L."/>
            <person name="Andreson R."/>
            <person name="Gutowska M.A."/>
            <person name="Wolf J."/>
            <person name="Bergner S.V."/>
            <person name="Schilhabel M.B."/>
            <person name="Klostermeier U.C."/>
            <person name="Beiko R.G."/>
            <person name="Rosenstiel P."/>
            <person name="Hippler M."/>
            <person name="Laroche J."/>
        </authorList>
    </citation>
    <scope>NUCLEOTIDE SEQUENCE [LARGE SCALE GENOMIC DNA]</scope>
    <source>
        <strain evidence="2 3">CCMP1005</strain>
    </source>
</reference>
<protein>
    <submittedName>
        <fullName evidence="2">Uncharacterized protein</fullName>
    </submittedName>
</protein>
<proteinExistence type="predicted"/>
<dbReference type="EMBL" id="AGNL01002523">
    <property type="protein sequence ID" value="EJK76123.1"/>
    <property type="molecule type" value="Genomic_DNA"/>
</dbReference>
<accession>K0TBN6</accession>
<evidence type="ECO:0000313" key="3">
    <source>
        <dbReference type="Proteomes" id="UP000266841"/>
    </source>
</evidence>
<feature type="compositionally biased region" description="Basic and acidic residues" evidence="1">
    <location>
        <begin position="31"/>
        <end position="50"/>
    </location>
</feature>
<keyword evidence="3" id="KW-1185">Reference proteome</keyword>
<organism evidence="2 3">
    <name type="scientific">Thalassiosira oceanica</name>
    <name type="common">Marine diatom</name>
    <dbReference type="NCBI Taxonomy" id="159749"/>
    <lineage>
        <taxon>Eukaryota</taxon>
        <taxon>Sar</taxon>
        <taxon>Stramenopiles</taxon>
        <taxon>Ochrophyta</taxon>
        <taxon>Bacillariophyta</taxon>
        <taxon>Coscinodiscophyceae</taxon>
        <taxon>Thalassiosirophycidae</taxon>
        <taxon>Thalassiosirales</taxon>
        <taxon>Thalassiosiraceae</taxon>
        <taxon>Thalassiosira</taxon>
    </lineage>
</organism>
<evidence type="ECO:0000256" key="1">
    <source>
        <dbReference type="SAM" id="MobiDB-lite"/>
    </source>
</evidence>
<gene>
    <name evidence="2" type="ORF">THAOC_02133</name>
</gene>
<feature type="region of interest" description="Disordered" evidence="1">
    <location>
        <begin position="135"/>
        <end position="191"/>
    </location>
</feature>
<name>K0TBN6_THAOC</name>